<dbReference type="InterPro" id="IPR036390">
    <property type="entry name" value="WH_DNA-bd_sf"/>
</dbReference>
<gene>
    <name evidence="2" type="ORF">GCM10010121_085020</name>
</gene>
<dbReference type="PANTHER" id="PTHR33164:SF99">
    <property type="entry name" value="MARR FAMILY REGULATORY PROTEIN"/>
    <property type="match status" value="1"/>
</dbReference>
<dbReference type="Gene3D" id="1.10.10.10">
    <property type="entry name" value="Winged helix-like DNA-binding domain superfamily/Winged helix DNA-binding domain"/>
    <property type="match status" value="1"/>
</dbReference>
<evidence type="ECO:0000313" key="3">
    <source>
        <dbReference type="Proteomes" id="UP000657574"/>
    </source>
</evidence>
<dbReference type="GO" id="GO:0003700">
    <property type="term" value="F:DNA-binding transcription factor activity"/>
    <property type="evidence" value="ECO:0007669"/>
    <property type="project" value="InterPro"/>
</dbReference>
<protein>
    <submittedName>
        <fullName evidence="2">Transcriptional regulator</fullName>
    </submittedName>
</protein>
<sequence>MKSPGAKTGEGSTLITRWRALARLHRRIEGAVERRLHEELGLSLREFESLEVLHHGATTAGGRLYLQDLAAEIVLSQSATSGLVTRLQGRGLISIATASHDRRSVDVYLTPVAREVLRRGTPLVAEAVRHAVQALDKGADPALLRCLQEVAPGGWRAEALSRTADL</sequence>
<evidence type="ECO:0000259" key="1">
    <source>
        <dbReference type="PROSITE" id="PS50995"/>
    </source>
</evidence>
<accession>A0A917P4N7</accession>
<dbReference type="PANTHER" id="PTHR33164">
    <property type="entry name" value="TRANSCRIPTIONAL REGULATOR, MARR FAMILY"/>
    <property type="match status" value="1"/>
</dbReference>
<dbReference type="RefSeq" id="WP_189316686.1">
    <property type="nucleotide sequence ID" value="NZ_BMQA01000067.1"/>
</dbReference>
<dbReference type="Pfam" id="PF12802">
    <property type="entry name" value="MarR_2"/>
    <property type="match status" value="1"/>
</dbReference>
<dbReference type="InterPro" id="IPR036388">
    <property type="entry name" value="WH-like_DNA-bd_sf"/>
</dbReference>
<reference evidence="2" key="2">
    <citation type="submission" date="2020-09" db="EMBL/GenBank/DDBJ databases">
        <authorList>
            <person name="Sun Q."/>
            <person name="Ohkuma M."/>
        </authorList>
    </citation>
    <scope>NUCLEOTIDE SEQUENCE</scope>
    <source>
        <strain evidence="2">JCM 3086</strain>
    </source>
</reference>
<dbReference type="PROSITE" id="PS50995">
    <property type="entry name" value="HTH_MARR_2"/>
    <property type="match status" value="1"/>
</dbReference>
<dbReference type="SMART" id="SM00347">
    <property type="entry name" value="HTH_MARR"/>
    <property type="match status" value="1"/>
</dbReference>
<evidence type="ECO:0000313" key="2">
    <source>
        <dbReference type="EMBL" id="GGJ61454.1"/>
    </source>
</evidence>
<name>A0A917P4N7_9ACTN</name>
<feature type="domain" description="HTH marR-type" evidence="1">
    <location>
        <begin position="14"/>
        <end position="152"/>
    </location>
</feature>
<reference evidence="2" key="1">
    <citation type="journal article" date="2014" name="Int. J. Syst. Evol. Microbiol.">
        <title>Complete genome sequence of Corynebacterium casei LMG S-19264T (=DSM 44701T), isolated from a smear-ripened cheese.</title>
        <authorList>
            <consortium name="US DOE Joint Genome Institute (JGI-PGF)"/>
            <person name="Walter F."/>
            <person name="Albersmeier A."/>
            <person name="Kalinowski J."/>
            <person name="Ruckert C."/>
        </authorList>
    </citation>
    <scope>NUCLEOTIDE SEQUENCE</scope>
    <source>
        <strain evidence="2">JCM 3086</strain>
    </source>
</reference>
<organism evidence="2 3">
    <name type="scientific">Streptomyces brasiliensis</name>
    <dbReference type="NCBI Taxonomy" id="1954"/>
    <lineage>
        <taxon>Bacteria</taxon>
        <taxon>Bacillati</taxon>
        <taxon>Actinomycetota</taxon>
        <taxon>Actinomycetes</taxon>
        <taxon>Kitasatosporales</taxon>
        <taxon>Streptomycetaceae</taxon>
        <taxon>Streptomyces</taxon>
    </lineage>
</organism>
<dbReference type="Proteomes" id="UP000657574">
    <property type="component" value="Unassembled WGS sequence"/>
</dbReference>
<dbReference type="InterPro" id="IPR039422">
    <property type="entry name" value="MarR/SlyA-like"/>
</dbReference>
<comment type="caution">
    <text evidence="2">The sequence shown here is derived from an EMBL/GenBank/DDBJ whole genome shotgun (WGS) entry which is preliminary data.</text>
</comment>
<proteinExistence type="predicted"/>
<dbReference type="InterPro" id="IPR000835">
    <property type="entry name" value="HTH_MarR-typ"/>
</dbReference>
<dbReference type="GO" id="GO:0006950">
    <property type="term" value="P:response to stress"/>
    <property type="evidence" value="ECO:0007669"/>
    <property type="project" value="TreeGrafter"/>
</dbReference>
<dbReference type="SUPFAM" id="SSF46785">
    <property type="entry name" value="Winged helix' DNA-binding domain"/>
    <property type="match status" value="1"/>
</dbReference>
<dbReference type="EMBL" id="BMQA01000067">
    <property type="protein sequence ID" value="GGJ61454.1"/>
    <property type="molecule type" value="Genomic_DNA"/>
</dbReference>
<dbReference type="AlphaFoldDB" id="A0A917P4N7"/>
<keyword evidence="3" id="KW-1185">Reference proteome</keyword>